<feature type="region of interest" description="Disordered" evidence="8">
    <location>
        <begin position="408"/>
        <end position="445"/>
    </location>
</feature>
<feature type="compositionally biased region" description="Low complexity" evidence="8">
    <location>
        <begin position="408"/>
        <end position="422"/>
    </location>
</feature>
<comment type="subcellular location">
    <subcellularLocation>
        <location evidence="1 7">Nucleus</location>
    </subcellularLocation>
</comment>
<sequence length="612" mass="67132">MTQANSRAARDVQRRETRQRQYASLDQLANDRNSELAQPGNQDLYELMQRNDDNSATVEHPREGAIDAQIHRQIAEKHYAQATAMKVRHELTADHLMNKIGRIYGIGGESVEDGVSIIDWRKLGQDYSSYYMAAPTIKFLNGPLTLVGPSFPKGNSVWGHGDGQDTTCVRTGATIRCKNPDKGWNPVTGTVMGGTITLEGMTGNFDAEGKKVIWSDGTVWTLQKALRGPRQQRNQLDPERPSHYVPEQRDHQSLTTKRVQKLMKDVKNKIKDTSTDAIPFADAFIDKTSFTRTVEHLFHSCFLAKDGYIGCQATPNPQTLQDVKVFCPLRAQSSEASQATQSQAAPAPSTLNRQCIIRFNRRLYEEYTKIGGFQGEGPVPDSLVWGRAKFSAGSSAVASASSSSSSSSFAALPPRAAPAPASNGLDANPSESQLEPDPIPAGRRRLPGVRNIFERSISRSTSSRSRNGGGITCFESLLSILVANKIPEKGPFSGFIQKTSNIIQSAVNEDTSGDLLPFLEDFGWNGIQFQSEDAWTSLQTRLNQKISAHKIPDSPPQSKEDDAPAPKRLKTQRHSVSLSRQGSQNSAVNGDISEDEGEEEVIPRPGRGPSQQ</sequence>
<dbReference type="GO" id="GO:0006281">
    <property type="term" value="P:DNA repair"/>
    <property type="evidence" value="ECO:0007669"/>
    <property type="project" value="UniProtKB-UniRule"/>
</dbReference>
<dbReference type="EMBL" id="HBGA01099110">
    <property type="protein sequence ID" value="CAD9025864.1"/>
    <property type="molecule type" value="Transcribed_RNA"/>
</dbReference>
<comment type="similarity">
    <text evidence="2 7">Belongs to the NSE4 family.</text>
</comment>
<dbReference type="InterPro" id="IPR027786">
    <property type="entry name" value="Nse4/EID"/>
</dbReference>
<gene>
    <name evidence="10" type="ORF">EGYM00392_LOCUS36993</name>
</gene>
<comment type="subunit">
    <text evidence="7">Component of the SMC5-SMC6 complex.</text>
</comment>
<feature type="region of interest" description="Disordered" evidence="8">
    <location>
        <begin position="1"/>
        <end position="21"/>
    </location>
</feature>
<reference evidence="10" key="1">
    <citation type="submission" date="2021-01" db="EMBL/GenBank/DDBJ databases">
        <authorList>
            <person name="Corre E."/>
            <person name="Pelletier E."/>
            <person name="Niang G."/>
            <person name="Scheremetjew M."/>
            <person name="Finn R."/>
            <person name="Kale V."/>
            <person name="Holt S."/>
            <person name="Cochrane G."/>
            <person name="Meng A."/>
            <person name="Brown T."/>
            <person name="Cohen L."/>
        </authorList>
    </citation>
    <scope>NUCLEOTIDE SEQUENCE</scope>
    <source>
        <strain evidence="10">NIES-381</strain>
    </source>
</reference>
<dbReference type="AlphaFoldDB" id="A0A7S1IX63"/>
<keyword evidence="3 7" id="KW-0227">DNA damage</keyword>
<dbReference type="PANTHER" id="PTHR16140:SF0">
    <property type="entry name" value="NON-STRUCTURAL MAINTENANCE OF CHROMOSOMES ELEMENT 4"/>
    <property type="match status" value="1"/>
</dbReference>
<evidence type="ECO:0000256" key="4">
    <source>
        <dbReference type="ARBA" id="ARBA00023172"/>
    </source>
</evidence>
<dbReference type="GO" id="GO:0030915">
    <property type="term" value="C:Smc5-Smc6 complex"/>
    <property type="evidence" value="ECO:0007669"/>
    <property type="project" value="UniProtKB-UniRule"/>
</dbReference>
<comment type="function">
    <text evidence="7">Component of the SMC5-SMC6 complex, that promotes sister chromatid alignment after DNA damage and facilitates double-stranded DNA breaks (DSBs) repair via homologous recombination between sister chromatids.</text>
</comment>
<dbReference type="GO" id="GO:0006310">
    <property type="term" value="P:DNA recombination"/>
    <property type="evidence" value="ECO:0007669"/>
    <property type="project" value="UniProtKB-UniRule"/>
</dbReference>
<dbReference type="InterPro" id="IPR014854">
    <property type="entry name" value="Nse4_C"/>
</dbReference>
<keyword evidence="4 7" id="KW-0233">DNA recombination</keyword>
<accession>A0A7S1IX63</accession>
<feature type="compositionally biased region" description="Basic and acidic residues" evidence="8">
    <location>
        <begin position="8"/>
        <end position="19"/>
    </location>
</feature>
<feature type="compositionally biased region" description="Polar residues" evidence="8">
    <location>
        <begin position="574"/>
        <end position="588"/>
    </location>
</feature>
<organism evidence="10">
    <name type="scientific">Eutreptiella gymnastica</name>
    <dbReference type="NCBI Taxonomy" id="73025"/>
    <lineage>
        <taxon>Eukaryota</taxon>
        <taxon>Discoba</taxon>
        <taxon>Euglenozoa</taxon>
        <taxon>Euglenida</taxon>
        <taxon>Spirocuta</taxon>
        <taxon>Euglenophyceae</taxon>
        <taxon>Eutreptiales</taxon>
        <taxon>Eutreptiaceae</taxon>
        <taxon>Eutreptiella</taxon>
    </lineage>
</organism>
<feature type="region of interest" description="Disordered" evidence="8">
    <location>
        <begin position="226"/>
        <end position="254"/>
    </location>
</feature>
<dbReference type="GO" id="GO:0005634">
    <property type="term" value="C:nucleus"/>
    <property type="evidence" value="ECO:0007669"/>
    <property type="project" value="UniProtKB-SubCell"/>
</dbReference>
<keyword evidence="5 7" id="KW-0234">DNA repair</keyword>
<evidence type="ECO:0000256" key="8">
    <source>
        <dbReference type="SAM" id="MobiDB-lite"/>
    </source>
</evidence>
<evidence type="ECO:0000256" key="2">
    <source>
        <dbReference type="ARBA" id="ARBA00008997"/>
    </source>
</evidence>
<protein>
    <recommendedName>
        <fullName evidence="7">Non-structural maintenance of chromosomes element 4</fullName>
    </recommendedName>
</protein>
<evidence type="ECO:0000259" key="9">
    <source>
        <dbReference type="Pfam" id="PF08743"/>
    </source>
</evidence>
<name>A0A7S1IX63_9EUGL</name>
<dbReference type="Pfam" id="PF08743">
    <property type="entry name" value="Nse4_C"/>
    <property type="match status" value="1"/>
</dbReference>
<dbReference type="PANTHER" id="PTHR16140">
    <property type="entry name" value="NON-STRUCTURAL MAINTENANCE OF CHROMOSOMES ELEMENT 4"/>
    <property type="match status" value="1"/>
</dbReference>
<evidence type="ECO:0000256" key="5">
    <source>
        <dbReference type="ARBA" id="ARBA00023204"/>
    </source>
</evidence>
<feature type="domain" description="Non-structural maintenance of chromosome element 4 C-terminal" evidence="9">
    <location>
        <begin position="278"/>
        <end position="369"/>
    </location>
</feature>
<proteinExistence type="inferred from homology"/>
<evidence type="ECO:0000256" key="6">
    <source>
        <dbReference type="ARBA" id="ARBA00023242"/>
    </source>
</evidence>
<evidence type="ECO:0000256" key="1">
    <source>
        <dbReference type="ARBA" id="ARBA00004123"/>
    </source>
</evidence>
<evidence type="ECO:0000256" key="3">
    <source>
        <dbReference type="ARBA" id="ARBA00022763"/>
    </source>
</evidence>
<evidence type="ECO:0000256" key="7">
    <source>
        <dbReference type="RuleBase" id="RU365071"/>
    </source>
</evidence>
<keyword evidence="6 7" id="KW-0539">Nucleus</keyword>
<evidence type="ECO:0000313" key="10">
    <source>
        <dbReference type="EMBL" id="CAD9025864.1"/>
    </source>
</evidence>
<feature type="compositionally biased region" description="Basic and acidic residues" evidence="8">
    <location>
        <begin position="236"/>
        <end position="252"/>
    </location>
</feature>
<feature type="region of interest" description="Disordered" evidence="8">
    <location>
        <begin position="548"/>
        <end position="612"/>
    </location>
</feature>